<proteinExistence type="predicted"/>
<evidence type="ECO:0000313" key="3">
    <source>
        <dbReference type="Proteomes" id="UP001161580"/>
    </source>
</evidence>
<protein>
    <submittedName>
        <fullName evidence="2">Uncharacterized protein</fullName>
    </submittedName>
</protein>
<accession>A0AAE3QAW0</accession>
<dbReference type="EMBL" id="JALDYZ010000002">
    <property type="protein sequence ID" value="MDI7921625.1"/>
    <property type="molecule type" value="Genomic_DNA"/>
</dbReference>
<dbReference type="RefSeq" id="WP_311785785.1">
    <property type="nucleotide sequence ID" value="NZ_JALDYY010000002.1"/>
</dbReference>
<evidence type="ECO:0000313" key="2">
    <source>
        <dbReference type="EMBL" id="MDI7921625.1"/>
    </source>
</evidence>
<reference evidence="2" key="1">
    <citation type="submission" date="2022-03" db="EMBL/GenBank/DDBJ databases">
        <title>Fererhizobium litorale gen. nov., sp. nov., isolated from sandy sediments of the Sea of Japan seashore.</title>
        <authorList>
            <person name="Romanenko L."/>
            <person name="Kurilenko V."/>
            <person name="Otstavnykh N."/>
            <person name="Svetashev V."/>
            <person name="Tekutyeva L."/>
            <person name="Isaeva M."/>
            <person name="Mikhailov V."/>
        </authorList>
    </citation>
    <scope>NUCLEOTIDE SEQUENCE</scope>
    <source>
        <strain evidence="2">KMM 9576</strain>
    </source>
</reference>
<keyword evidence="1" id="KW-0732">Signal</keyword>
<name>A0AAE3QAW0_9HYPH</name>
<keyword evidence="3" id="KW-1185">Reference proteome</keyword>
<sequence length="102" mass="11425">MRKWLLSLGMLTVACSATAQPVYNPTRMTCAAVQTAIARNGVVILSYTSRRVLSLPVYNRYVDNIWQCGSRLLRQTTVPTLDDATCSVRTCDIRMPRSRGSR</sequence>
<dbReference type="AlphaFoldDB" id="A0AAE3QAW0"/>
<comment type="caution">
    <text evidence="2">The sequence shown here is derived from an EMBL/GenBank/DDBJ whole genome shotgun (WGS) entry which is preliminary data.</text>
</comment>
<gene>
    <name evidence="2" type="ORF">MRS75_05945</name>
</gene>
<dbReference type="PROSITE" id="PS51257">
    <property type="entry name" value="PROKAR_LIPOPROTEIN"/>
    <property type="match status" value="1"/>
</dbReference>
<organism evidence="2 3">
    <name type="scientific">Ferirhizobium litorale</name>
    <dbReference type="NCBI Taxonomy" id="2927786"/>
    <lineage>
        <taxon>Bacteria</taxon>
        <taxon>Pseudomonadati</taxon>
        <taxon>Pseudomonadota</taxon>
        <taxon>Alphaproteobacteria</taxon>
        <taxon>Hyphomicrobiales</taxon>
        <taxon>Rhizobiaceae</taxon>
        <taxon>Ferirhizobium</taxon>
    </lineage>
</organism>
<dbReference type="Proteomes" id="UP001161580">
    <property type="component" value="Unassembled WGS sequence"/>
</dbReference>
<feature type="chain" id="PRO_5042029204" evidence="1">
    <location>
        <begin position="20"/>
        <end position="102"/>
    </location>
</feature>
<evidence type="ECO:0000256" key="1">
    <source>
        <dbReference type="SAM" id="SignalP"/>
    </source>
</evidence>
<feature type="signal peptide" evidence="1">
    <location>
        <begin position="1"/>
        <end position="19"/>
    </location>
</feature>